<feature type="transmembrane region" description="Helical" evidence="1">
    <location>
        <begin position="42"/>
        <end position="62"/>
    </location>
</feature>
<keyword evidence="1" id="KW-0812">Transmembrane</keyword>
<feature type="transmembrane region" description="Helical" evidence="1">
    <location>
        <begin position="12"/>
        <end position="36"/>
    </location>
</feature>
<organism evidence="2">
    <name type="scientific">bioreactor metagenome</name>
    <dbReference type="NCBI Taxonomy" id="1076179"/>
    <lineage>
        <taxon>unclassified sequences</taxon>
        <taxon>metagenomes</taxon>
        <taxon>ecological metagenomes</taxon>
    </lineage>
</organism>
<proteinExistence type="predicted"/>
<sequence length="175" mass="19057">MSPGAKLGITIFIKSFIITLYSLMASSFSIPCFLPFIAFETFSSYCSIKTFIALAVSSVFLIIRFMPTLISIGVINLITFLLLILFLSSFPVKSSLFTNSAKASPSIASIFLRAETNICLPFLNFKTSLTSPYILPAEDGANLYSDFILEALSGVSIFLNTSRPRGEIGSVITCK</sequence>
<accession>A0A645DIW9</accession>
<comment type="caution">
    <text evidence="2">The sequence shown here is derived from an EMBL/GenBank/DDBJ whole genome shotgun (WGS) entry which is preliminary data.</text>
</comment>
<evidence type="ECO:0000313" key="2">
    <source>
        <dbReference type="EMBL" id="MPM89239.1"/>
    </source>
</evidence>
<protein>
    <submittedName>
        <fullName evidence="2">Uncharacterized protein</fullName>
    </submittedName>
</protein>
<dbReference type="AlphaFoldDB" id="A0A645DIW9"/>
<gene>
    <name evidence="2" type="ORF">SDC9_136347</name>
</gene>
<reference evidence="2" key="1">
    <citation type="submission" date="2019-08" db="EMBL/GenBank/DDBJ databases">
        <authorList>
            <person name="Kucharzyk K."/>
            <person name="Murdoch R.W."/>
            <person name="Higgins S."/>
            <person name="Loffler F."/>
        </authorList>
    </citation>
    <scope>NUCLEOTIDE SEQUENCE</scope>
</reference>
<feature type="transmembrane region" description="Helical" evidence="1">
    <location>
        <begin position="69"/>
        <end position="90"/>
    </location>
</feature>
<keyword evidence="1" id="KW-1133">Transmembrane helix</keyword>
<evidence type="ECO:0000256" key="1">
    <source>
        <dbReference type="SAM" id="Phobius"/>
    </source>
</evidence>
<dbReference type="EMBL" id="VSSQ01036700">
    <property type="protein sequence ID" value="MPM89239.1"/>
    <property type="molecule type" value="Genomic_DNA"/>
</dbReference>
<name>A0A645DIW9_9ZZZZ</name>
<keyword evidence="1" id="KW-0472">Membrane</keyword>